<dbReference type="Gene3D" id="3.30.750.44">
    <property type="match status" value="1"/>
</dbReference>
<dbReference type="GO" id="GO:0007165">
    <property type="term" value="P:signal transduction"/>
    <property type="evidence" value="ECO:0007669"/>
    <property type="project" value="TreeGrafter"/>
</dbReference>
<dbReference type="GO" id="GO:0030288">
    <property type="term" value="C:outer membrane-bounded periplasmic space"/>
    <property type="evidence" value="ECO:0007669"/>
    <property type="project" value="TreeGrafter"/>
</dbReference>
<dbReference type="SMART" id="SM00228">
    <property type="entry name" value="PDZ"/>
    <property type="match status" value="1"/>
</dbReference>
<evidence type="ECO:0000256" key="2">
    <source>
        <dbReference type="ARBA" id="ARBA00022670"/>
    </source>
</evidence>
<dbReference type="GO" id="GO:0006508">
    <property type="term" value="P:proteolysis"/>
    <property type="evidence" value="ECO:0007669"/>
    <property type="project" value="UniProtKB-KW"/>
</dbReference>
<dbReference type="InterPro" id="IPR001478">
    <property type="entry name" value="PDZ"/>
</dbReference>
<gene>
    <name evidence="7" type="ORF">F4Y08_11735</name>
</gene>
<dbReference type="Gene3D" id="2.30.42.10">
    <property type="match status" value="1"/>
</dbReference>
<dbReference type="GO" id="GO:0004175">
    <property type="term" value="F:endopeptidase activity"/>
    <property type="evidence" value="ECO:0007669"/>
    <property type="project" value="TreeGrafter"/>
</dbReference>
<dbReference type="PANTHER" id="PTHR32060:SF30">
    <property type="entry name" value="CARBOXY-TERMINAL PROCESSING PROTEASE CTPA"/>
    <property type="match status" value="1"/>
</dbReference>
<proteinExistence type="inferred from homology"/>
<dbReference type="SUPFAM" id="SSF52096">
    <property type="entry name" value="ClpP/crotonase"/>
    <property type="match status" value="1"/>
</dbReference>
<dbReference type="CDD" id="cd06782">
    <property type="entry name" value="cpPDZ_CPP-like"/>
    <property type="match status" value="1"/>
</dbReference>
<comment type="similarity">
    <text evidence="1 5">Belongs to the peptidase S41A family.</text>
</comment>
<evidence type="ECO:0000256" key="1">
    <source>
        <dbReference type="ARBA" id="ARBA00009179"/>
    </source>
</evidence>
<dbReference type="EMBL" id="VXPY01000084">
    <property type="protein sequence ID" value="MYD90984.1"/>
    <property type="molecule type" value="Genomic_DNA"/>
</dbReference>
<dbReference type="PANTHER" id="PTHR32060">
    <property type="entry name" value="TAIL-SPECIFIC PROTEASE"/>
    <property type="match status" value="1"/>
</dbReference>
<keyword evidence="2 5" id="KW-0645">Protease</keyword>
<dbReference type="InterPro" id="IPR004447">
    <property type="entry name" value="Peptidase_S41A"/>
</dbReference>
<dbReference type="CDD" id="cd07560">
    <property type="entry name" value="Peptidase_S41_CPP"/>
    <property type="match status" value="1"/>
</dbReference>
<comment type="caution">
    <text evidence="7">The sequence shown here is derived from an EMBL/GenBank/DDBJ whole genome shotgun (WGS) entry which is preliminary data.</text>
</comment>
<dbReference type="InterPro" id="IPR041489">
    <property type="entry name" value="PDZ_6"/>
</dbReference>
<dbReference type="InterPro" id="IPR005151">
    <property type="entry name" value="Tail-specific_protease"/>
</dbReference>
<dbReference type="NCBIfam" id="TIGR00225">
    <property type="entry name" value="prc"/>
    <property type="match status" value="1"/>
</dbReference>
<dbReference type="InterPro" id="IPR036034">
    <property type="entry name" value="PDZ_sf"/>
</dbReference>
<evidence type="ECO:0000256" key="5">
    <source>
        <dbReference type="RuleBase" id="RU004404"/>
    </source>
</evidence>
<dbReference type="SMART" id="SM00245">
    <property type="entry name" value="TSPc"/>
    <property type="match status" value="1"/>
</dbReference>
<dbReference type="Gene3D" id="3.90.226.10">
    <property type="entry name" value="2-enoyl-CoA Hydratase, Chain A, domain 1"/>
    <property type="match status" value="1"/>
</dbReference>
<dbReference type="PROSITE" id="PS50106">
    <property type="entry name" value="PDZ"/>
    <property type="match status" value="1"/>
</dbReference>
<dbReference type="Pfam" id="PF03572">
    <property type="entry name" value="Peptidase_S41"/>
    <property type="match status" value="1"/>
</dbReference>
<evidence type="ECO:0000256" key="4">
    <source>
        <dbReference type="ARBA" id="ARBA00022825"/>
    </source>
</evidence>
<sequence>MIDEKPRAVQATRRFFAFRTSRWTWRRSLALMLALSVLSAAVGGAGGYLYGQTQTAVTADRMWASLTGLWSDTGQIGRTADFAVLEDAIAVLEDEFIGELPGDDVLNQAAIEGVLAHLDDRYTLLLRPEQAALEASDTSGQFGGIGSMVEWSEEDLAVRITEPFPGSPAAEAGLVTGDLVIAVDGEPVAELGMSGTISRVRGPVDTEVRLDIRRGAEEFELTITRATIDMPTTSHELIGPDANIGYVRLHTFNALAADKLGDVIKGFESADVTGLILDLRGNGGGLLDESVEVAGLLAGRGLVVRQIYSDGREEEHRAQHRAVLARDTPLVVLVNRSSASASELVAGALQDNGRAILIGEPTLGKGSVQVTRMLADESQIRVTNSLWFTPKGRSINGEGLVPDVLIERMEQGAAPEAADSDEDADPYIEAALRHLAGLRTGS</sequence>
<accession>A0A6B1DX88</accession>
<protein>
    <submittedName>
        <fullName evidence="7">S41 family peptidase</fullName>
    </submittedName>
</protein>
<evidence type="ECO:0000256" key="3">
    <source>
        <dbReference type="ARBA" id="ARBA00022801"/>
    </source>
</evidence>
<keyword evidence="3 5" id="KW-0378">Hydrolase</keyword>
<dbReference type="Pfam" id="PF17820">
    <property type="entry name" value="PDZ_6"/>
    <property type="match status" value="1"/>
</dbReference>
<feature type="domain" description="PDZ" evidence="6">
    <location>
        <begin position="130"/>
        <end position="227"/>
    </location>
</feature>
<evidence type="ECO:0000313" key="7">
    <source>
        <dbReference type="EMBL" id="MYD90984.1"/>
    </source>
</evidence>
<evidence type="ECO:0000259" key="6">
    <source>
        <dbReference type="PROSITE" id="PS50106"/>
    </source>
</evidence>
<dbReference type="InterPro" id="IPR029045">
    <property type="entry name" value="ClpP/crotonase-like_dom_sf"/>
</dbReference>
<dbReference type="GO" id="GO:0008236">
    <property type="term" value="F:serine-type peptidase activity"/>
    <property type="evidence" value="ECO:0007669"/>
    <property type="project" value="UniProtKB-KW"/>
</dbReference>
<keyword evidence="4 5" id="KW-0720">Serine protease</keyword>
<reference evidence="7" key="1">
    <citation type="submission" date="2019-09" db="EMBL/GenBank/DDBJ databases">
        <title>Characterisation of the sponge microbiome using genome-centric metagenomics.</title>
        <authorList>
            <person name="Engelberts J.P."/>
            <person name="Robbins S.J."/>
            <person name="De Goeij J.M."/>
            <person name="Aranda M."/>
            <person name="Bell S.C."/>
            <person name="Webster N.S."/>
        </authorList>
    </citation>
    <scope>NUCLEOTIDE SEQUENCE</scope>
    <source>
        <strain evidence="7">SB0662_bin_9</strain>
    </source>
</reference>
<dbReference type="SUPFAM" id="SSF50156">
    <property type="entry name" value="PDZ domain-like"/>
    <property type="match status" value="1"/>
</dbReference>
<organism evidence="7">
    <name type="scientific">Caldilineaceae bacterium SB0662_bin_9</name>
    <dbReference type="NCBI Taxonomy" id="2605258"/>
    <lineage>
        <taxon>Bacteria</taxon>
        <taxon>Bacillati</taxon>
        <taxon>Chloroflexota</taxon>
        <taxon>Caldilineae</taxon>
        <taxon>Caldilineales</taxon>
        <taxon>Caldilineaceae</taxon>
    </lineage>
</organism>
<name>A0A6B1DX88_9CHLR</name>
<dbReference type="AlphaFoldDB" id="A0A6B1DX88"/>